<dbReference type="PANTHER" id="PTHR13044">
    <property type="entry name" value="ACTIVATING TRANSCRIPTION FACTOR ATF 4/5"/>
    <property type="match status" value="1"/>
</dbReference>
<accession>A0A8H7QHM7</accession>
<evidence type="ECO:0000313" key="9">
    <source>
        <dbReference type="Proteomes" id="UP000650833"/>
    </source>
</evidence>
<feature type="domain" description="BZIP" evidence="7">
    <location>
        <begin position="178"/>
        <end position="241"/>
    </location>
</feature>
<gene>
    <name evidence="8" type="ORF">INT46_009368</name>
</gene>
<feature type="compositionally biased region" description="Basic and acidic residues" evidence="6">
    <location>
        <begin position="176"/>
        <end position="185"/>
    </location>
</feature>
<dbReference type="OrthoDB" id="1939598at2759"/>
<evidence type="ECO:0000256" key="1">
    <source>
        <dbReference type="ARBA" id="ARBA00004123"/>
    </source>
</evidence>
<evidence type="ECO:0000256" key="2">
    <source>
        <dbReference type="ARBA" id="ARBA00023015"/>
    </source>
</evidence>
<name>A0A8H7QHM7_9FUNG</name>
<dbReference type="EMBL" id="JAEPRC010000741">
    <property type="protein sequence ID" value="KAG2192295.1"/>
    <property type="molecule type" value="Genomic_DNA"/>
</dbReference>
<dbReference type="Gene3D" id="1.20.5.170">
    <property type="match status" value="1"/>
</dbReference>
<dbReference type="AlphaFoldDB" id="A0A8H7QHM7"/>
<keyword evidence="4" id="KW-0804">Transcription</keyword>
<dbReference type="PROSITE" id="PS00036">
    <property type="entry name" value="BZIP_BASIC"/>
    <property type="match status" value="1"/>
</dbReference>
<keyword evidence="3" id="KW-0238">DNA-binding</keyword>
<dbReference type="PROSITE" id="PS50217">
    <property type="entry name" value="BZIP"/>
    <property type="match status" value="1"/>
</dbReference>
<feature type="region of interest" description="Disordered" evidence="6">
    <location>
        <begin position="176"/>
        <end position="219"/>
    </location>
</feature>
<reference evidence="8" key="1">
    <citation type="submission" date="2020-12" db="EMBL/GenBank/DDBJ databases">
        <title>Metabolic potential, ecology and presence of endohyphal bacteria is reflected in genomic diversity of Mucoromycotina.</title>
        <authorList>
            <person name="Muszewska A."/>
            <person name="Okrasinska A."/>
            <person name="Steczkiewicz K."/>
            <person name="Drgas O."/>
            <person name="Orlowska M."/>
            <person name="Perlinska-Lenart U."/>
            <person name="Aleksandrzak-Piekarczyk T."/>
            <person name="Szatraj K."/>
            <person name="Zielenkiewicz U."/>
            <person name="Pilsyk S."/>
            <person name="Malc E."/>
            <person name="Mieczkowski P."/>
            <person name="Kruszewska J.S."/>
            <person name="Biernat P."/>
            <person name="Pawlowska J."/>
        </authorList>
    </citation>
    <scope>NUCLEOTIDE SEQUENCE</scope>
    <source>
        <strain evidence="8">CBS 226.32</strain>
    </source>
</reference>
<evidence type="ECO:0000256" key="4">
    <source>
        <dbReference type="ARBA" id="ARBA00023163"/>
    </source>
</evidence>
<dbReference type="GO" id="GO:0001228">
    <property type="term" value="F:DNA-binding transcription activator activity, RNA polymerase II-specific"/>
    <property type="evidence" value="ECO:0007669"/>
    <property type="project" value="TreeGrafter"/>
</dbReference>
<evidence type="ECO:0000256" key="3">
    <source>
        <dbReference type="ARBA" id="ARBA00023125"/>
    </source>
</evidence>
<keyword evidence="9" id="KW-1185">Reference proteome</keyword>
<organism evidence="8 9">
    <name type="scientific">Mucor plumbeus</name>
    <dbReference type="NCBI Taxonomy" id="97098"/>
    <lineage>
        <taxon>Eukaryota</taxon>
        <taxon>Fungi</taxon>
        <taxon>Fungi incertae sedis</taxon>
        <taxon>Mucoromycota</taxon>
        <taxon>Mucoromycotina</taxon>
        <taxon>Mucoromycetes</taxon>
        <taxon>Mucorales</taxon>
        <taxon>Mucorineae</taxon>
        <taxon>Mucoraceae</taxon>
        <taxon>Mucor</taxon>
    </lineage>
</organism>
<keyword evidence="2" id="KW-0805">Transcription regulation</keyword>
<dbReference type="SUPFAM" id="SSF57959">
    <property type="entry name" value="Leucine zipper domain"/>
    <property type="match status" value="1"/>
</dbReference>
<dbReference type="Proteomes" id="UP000650833">
    <property type="component" value="Unassembled WGS sequence"/>
</dbReference>
<evidence type="ECO:0000256" key="6">
    <source>
        <dbReference type="SAM" id="MobiDB-lite"/>
    </source>
</evidence>
<comment type="caution">
    <text evidence="8">The sequence shown here is derived from an EMBL/GenBank/DDBJ whole genome shotgun (WGS) entry which is preliminary data.</text>
</comment>
<dbReference type="Pfam" id="PF07716">
    <property type="entry name" value="bZIP_2"/>
    <property type="match status" value="1"/>
</dbReference>
<protein>
    <recommendedName>
        <fullName evidence="7">BZIP domain-containing protein</fullName>
    </recommendedName>
</protein>
<dbReference type="SMART" id="SM00338">
    <property type="entry name" value="BRLZ"/>
    <property type="match status" value="1"/>
</dbReference>
<proteinExistence type="predicted"/>
<dbReference type="GO" id="GO:0000977">
    <property type="term" value="F:RNA polymerase II transcription regulatory region sequence-specific DNA binding"/>
    <property type="evidence" value="ECO:0007669"/>
    <property type="project" value="TreeGrafter"/>
</dbReference>
<evidence type="ECO:0000313" key="8">
    <source>
        <dbReference type="EMBL" id="KAG2192295.1"/>
    </source>
</evidence>
<evidence type="ECO:0000256" key="5">
    <source>
        <dbReference type="ARBA" id="ARBA00023242"/>
    </source>
</evidence>
<dbReference type="CDD" id="cd14705">
    <property type="entry name" value="bZIP_Zip1"/>
    <property type="match status" value="1"/>
</dbReference>
<comment type="subcellular location">
    <subcellularLocation>
        <location evidence="1">Nucleus</location>
    </subcellularLocation>
</comment>
<feature type="compositionally biased region" description="Basic and acidic residues" evidence="6">
    <location>
        <begin position="202"/>
        <end position="219"/>
    </location>
</feature>
<evidence type="ECO:0000259" key="7">
    <source>
        <dbReference type="PROSITE" id="PS50217"/>
    </source>
</evidence>
<keyword evidence="5" id="KW-0539">Nucleus</keyword>
<sequence>MEHIFSSYQSTLDSLVFDTVIEPNNNKPLDMETKANLELWTNTQFTYDTQPRSDCLDESINSPLSTISSPASTATLSSSPSNITYESLANYLDFELPQQHLTSQLVEQQKQQHQHQHQHRHTPQLLLPKISPTTTLEEITKVLLSNIPNTASPTATTSKIPITSIISSSPAKVNKEKSAVEEDKRKRNTAASARFRIKKKQREQSMEKTVREMTEKSTGLEDRVKELELEIKFLRGLLIEKKQEDKDSDA</sequence>
<dbReference type="PANTHER" id="PTHR13044:SF14">
    <property type="entry name" value="CRYPTOCEPHAL, ISOFORM A"/>
    <property type="match status" value="1"/>
</dbReference>
<dbReference type="InterPro" id="IPR046347">
    <property type="entry name" value="bZIP_sf"/>
</dbReference>
<dbReference type="InterPro" id="IPR004827">
    <property type="entry name" value="bZIP"/>
</dbReference>
<dbReference type="GO" id="GO:0005634">
    <property type="term" value="C:nucleus"/>
    <property type="evidence" value="ECO:0007669"/>
    <property type="project" value="UniProtKB-SubCell"/>
</dbReference>